<evidence type="ECO:0008006" key="2">
    <source>
        <dbReference type="Google" id="ProtNLM"/>
    </source>
</evidence>
<dbReference type="AlphaFoldDB" id="A0A652YVM7"/>
<comment type="caution">
    <text evidence="1">The sequence shown here is derived from an EMBL/GenBank/DDBJ whole genome shotgun (WGS) entry which is preliminary data.</text>
</comment>
<sequence length="100" mass="10802">MTERRYLEVTVGANIILVLDHRTVEVFDRTAASTSEVCRWHVEHIGVKAKPTKSGLKLTIGNRLADDSIAVAGARASLTVPPDEEAAVIAFFDAVKAARS</sequence>
<name>A0A652YVM7_NOCGL</name>
<accession>A0A652YVM7</accession>
<evidence type="ECO:0000313" key="1">
    <source>
        <dbReference type="EMBL" id="TYQ07739.1"/>
    </source>
</evidence>
<dbReference type="EMBL" id="VNIQ01000001">
    <property type="protein sequence ID" value="TYQ07739.1"/>
    <property type="molecule type" value="Genomic_DNA"/>
</dbReference>
<protein>
    <recommendedName>
        <fullName evidence="2">PH (Pleckstrin Homology) domain-containing protein</fullName>
    </recommendedName>
</protein>
<proteinExistence type="predicted"/>
<gene>
    <name evidence="1" type="ORF">FNL38_101104</name>
</gene>
<organism evidence="1">
    <name type="scientific">Nocardia globerula</name>
    <dbReference type="NCBI Taxonomy" id="1818"/>
    <lineage>
        <taxon>Bacteria</taxon>
        <taxon>Bacillati</taxon>
        <taxon>Actinomycetota</taxon>
        <taxon>Actinomycetes</taxon>
        <taxon>Mycobacteriales</taxon>
        <taxon>Nocardiaceae</taxon>
        <taxon>Nocardia</taxon>
    </lineage>
</organism>
<reference evidence="1" key="1">
    <citation type="submission" date="2019-07" db="EMBL/GenBank/DDBJ databases">
        <title>Genomic Encyclopedia of Type Strains, Phase IV (KMG-IV): sequencing the most valuable type-strain genomes for metagenomic binning, comparative biology and taxonomic classification.</title>
        <authorList>
            <person name="Goeker M."/>
        </authorList>
    </citation>
    <scope>NUCLEOTIDE SEQUENCE</scope>
    <source>
        <strain evidence="1">DSM 44596</strain>
    </source>
</reference>